<comment type="similarity">
    <text evidence="2">Belongs to the bacterial solute-binding protein 8 family.</text>
</comment>
<dbReference type="SUPFAM" id="SSF53807">
    <property type="entry name" value="Helical backbone' metal receptor"/>
    <property type="match status" value="1"/>
</dbReference>
<sequence>MKTLVFAFCLAVLAIAPSQAQDTRSFTDDLGRVVKIPIQPKRIAALDDLRLSVPLIELDVLPIASHGRTNDDQPYIRSGLILTGVDFATADITFLGNEPIDVEALTAAAPDLIVTLVSRDVPLDQLERIAPTVVFDETISDRFDIYARLADLTGTTSTLARLEARYQAQLAQLVRLVDAKNITVSVMEGSGGAISVQHSYGSLGKVLRDAGFRFPALIDAIPQGGEQELSAELLPDLDADVIFDTFRTDRGETPADADARMQEALPGYCEQLWACRNEQYFRLPRDEAYAISYQSLSSITTTLLALMNSQTLRTRDQ</sequence>
<dbReference type="InterPro" id="IPR051313">
    <property type="entry name" value="Bact_iron-sidero_bind"/>
</dbReference>
<keyword evidence="5 6" id="KW-0732">Signal</keyword>
<evidence type="ECO:0000313" key="9">
    <source>
        <dbReference type="Proteomes" id="UP001061862"/>
    </source>
</evidence>
<keyword evidence="4" id="KW-0408">Iron</keyword>
<dbReference type="Gene3D" id="3.40.50.1980">
    <property type="entry name" value="Nitrogenase molybdenum iron protein domain"/>
    <property type="match status" value="2"/>
</dbReference>
<evidence type="ECO:0000313" key="8">
    <source>
        <dbReference type="EMBL" id="UXN67756.1"/>
    </source>
</evidence>
<organism evidence="8 9">
    <name type="scientific">Devosia neptuniae</name>
    <dbReference type="NCBI Taxonomy" id="191302"/>
    <lineage>
        <taxon>Bacteria</taxon>
        <taxon>Pseudomonadati</taxon>
        <taxon>Pseudomonadota</taxon>
        <taxon>Alphaproteobacteria</taxon>
        <taxon>Hyphomicrobiales</taxon>
        <taxon>Devosiaceae</taxon>
        <taxon>Devosia</taxon>
    </lineage>
</organism>
<dbReference type="InterPro" id="IPR002491">
    <property type="entry name" value="ABC_transptr_periplasmic_BD"/>
</dbReference>
<dbReference type="PANTHER" id="PTHR30532:SF1">
    <property type="entry name" value="IRON(3+)-HYDROXAMATE-BINDING PROTEIN FHUD"/>
    <property type="match status" value="1"/>
</dbReference>
<comment type="subcellular location">
    <subcellularLocation>
        <location evidence="1">Cell envelope</location>
    </subcellularLocation>
</comment>
<evidence type="ECO:0000256" key="6">
    <source>
        <dbReference type="SAM" id="SignalP"/>
    </source>
</evidence>
<protein>
    <submittedName>
        <fullName evidence="8">ABC transporter substrate-binding protein</fullName>
    </submittedName>
</protein>
<gene>
    <name evidence="8" type="ORF">N8A98_01450</name>
</gene>
<name>A0ABY6C659_9HYPH</name>
<dbReference type="Proteomes" id="UP001061862">
    <property type="component" value="Plasmid p_unnamed1"/>
</dbReference>
<geneLocation type="plasmid" evidence="8 9">
    <name>p_unnamed1</name>
</geneLocation>
<dbReference type="EMBL" id="CP104964">
    <property type="protein sequence ID" value="UXN67756.1"/>
    <property type="molecule type" value="Genomic_DNA"/>
</dbReference>
<evidence type="ECO:0000256" key="5">
    <source>
        <dbReference type="ARBA" id="ARBA00022729"/>
    </source>
</evidence>
<evidence type="ECO:0000259" key="7">
    <source>
        <dbReference type="PROSITE" id="PS50983"/>
    </source>
</evidence>
<accession>A0ABY6C659</accession>
<evidence type="ECO:0000256" key="3">
    <source>
        <dbReference type="ARBA" id="ARBA00022448"/>
    </source>
</evidence>
<dbReference type="Pfam" id="PF01497">
    <property type="entry name" value="Peripla_BP_2"/>
    <property type="match status" value="1"/>
</dbReference>
<evidence type="ECO:0000256" key="2">
    <source>
        <dbReference type="ARBA" id="ARBA00008814"/>
    </source>
</evidence>
<dbReference type="PROSITE" id="PS50983">
    <property type="entry name" value="FE_B12_PBP"/>
    <property type="match status" value="1"/>
</dbReference>
<reference evidence="8 9" key="1">
    <citation type="submission" date="2022-09" db="EMBL/GenBank/DDBJ databases">
        <title>Interaction between co-microsymbionts with complementary sets of symbiotic genes in legume-rhizobium systems.</title>
        <authorList>
            <person name="Safronova V."/>
            <person name="Sazanova A."/>
            <person name="Afonin A."/>
            <person name="Chirak E."/>
        </authorList>
    </citation>
    <scope>NUCLEOTIDE SEQUENCE [LARGE SCALE GENOMIC DNA]</scope>
    <source>
        <strain evidence="8 9">A18/4-1</strain>
        <plasmid evidence="8 9">p_unnamed1</plasmid>
    </source>
</reference>
<keyword evidence="8" id="KW-0614">Plasmid</keyword>
<keyword evidence="9" id="KW-1185">Reference proteome</keyword>
<keyword evidence="4" id="KW-0406">Ion transport</keyword>
<keyword evidence="3" id="KW-0813">Transport</keyword>
<evidence type="ECO:0000256" key="4">
    <source>
        <dbReference type="ARBA" id="ARBA00022496"/>
    </source>
</evidence>
<dbReference type="PANTHER" id="PTHR30532">
    <property type="entry name" value="IRON III DICITRATE-BINDING PERIPLASMIC PROTEIN"/>
    <property type="match status" value="1"/>
</dbReference>
<feature type="signal peptide" evidence="6">
    <location>
        <begin position="1"/>
        <end position="20"/>
    </location>
</feature>
<keyword evidence="4" id="KW-0410">Iron transport</keyword>
<feature type="chain" id="PRO_5045622323" evidence="6">
    <location>
        <begin position="21"/>
        <end position="317"/>
    </location>
</feature>
<dbReference type="RefSeq" id="WP_262165194.1">
    <property type="nucleotide sequence ID" value="NZ_CP104964.1"/>
</dbReference>
<proteinExistence type="inferred from homology"/>
<evidence type="ECO:0000256" key="1">
    <source>
        <dbReference type="ARBA" id="ARBA00004196"/>
    </source>
</evidence>
<feature type="domain" description="Fe/B12 periplasmic-binding" evidence="7">
    <location>
        <begin position="42"/>
        <end position="311"/>
    </location>
</feature>